<protein>
    <submittedName>
        <fullName evidence="3">DUF1707 domain-containing protein</fullName>
    </submittedName>
</protein>
<evidence type="ECO:0000259" key="2">
    <source>
        <dbReference type="Pfam" id="PF08044"/>
    </source>
</evidence>
<feature type="transmembrane region" description="Helical" evidence="1">
    <location>
        <begin position="88"/>
        <end position="110"/>
    </location>
</feature>
<feature type="domain" description="DUF1707" evidence="2">
    <location>
        <begin position="9"/>
        <end position="61"/>
    </location>
</feature>
<dbReference type="Pfam" id="PF08044">
    <property type="entry name" value="DUF1707"/>
    <property type="match status" value="1"/>
</dbReference>
<keyword evidence="1" id="KW-0812">Transmembrane</keyword>
<comment type="caution">
    <text evidence="3">The sequence shown here is derived from an EMBL/GenBank/DDBJ whole genome shotgun (WGS) entry which is preliminary data.</text>
</comment>
<proteinExistence type="predicted"/>
<organism evidence="3 4">
    <name type="scientific">Rhodococcus zopfii</name>
    <dbReference type="NCBI Taxonomy" id="43772"/>
    <lineage>
        <taxon>Bacteria</taxon>
        <taxon>Bacillati</taxon>
        <taxon>Actinomycetota</taxon>
        <taxon>Actinomycetes</taxon>
        <taxon>Mycobacteriales</taxon>
        <taxon>Nocardiaceae</taxon>
        <taxon>Rhodococcus</taxon>
    </lineage>
</organism>
<sequence length="155" mass="17126">MEYAPAPELRISDADRERLVEILGTHVGTGRLTLTEFDARVARVYRAVTENQARQVLADLPAPAPPAPPRHPLRDPLRGLPLHQRIEWSVWLAVGALNLAIWGLVSVTVGTVVYPWPVWVIGPWALVLLGRTALGVEGGCATSIHRRPAPRAWFR</sequence>
<keyword evidence="1" id="KW-0472">Membrane</keyword>
<evidence type="ECO:0000313" key="4">
    <source>
        <dbReference type="Proteomes" id="UP001275440"/>
    </source>
</evidence>
<feature type="transmembrane region" description="Helical" evidence="1">
    <location>
        <begin position="116"/>
        <end position="136"/>
    </location>
</feature>
<dbReference type="Proteomes" id="UP001275440">
    <property type="component" value="Unassembled WGS sequence"/>
</dbReference>
<evidence type="ECO:0000313" key="3">
    <source>
        <dbReference type="EMBL" id="MDV2474455.1"/>
    </source>
</evidence>
<name>A0ABU3WKG1_9NOCA</name>
<dbReference type="InterPro" id="IPR012551">
    <property type="entry name" value="DUF1707_SHOCT-like"/>
</dbReference>
<dbReference type="EMBL" id="WBMO01000001">
    <property type="protein sequence ID" value="MDV2474455.1"/>
    <property type="molecule type" value="Genomic_DNA"/>
</dbReference>
<reference evidence="3 4" key="1">
    <citation type="submission" date="2019-10" db="EMBL/GenBank/DDBJ databases">
        <title>Draft Genome Assembly of Rhodococcus zopfii DSM44189.</title>
        <authorList>
            <person name="Sutton J.M."/>
            <person name="Akob D.M."/>
            <person name="Bushman T.J."/>
        </authorList>
    </citation>
    <scope>NUCLEOTIDE SEQUENCE [LARGE SCALE GENOMIC DNA]</scope>
    <source>
        <strain evidence="3 4">DSM 44189</strain>
    </source>
</reference>
<keyword evidence="4" id="KW-1185">Reference proteome</keyword>
<evidence type="ECO:0000256" key="1">
    <source>
        <dbReference type="SAM" id="Phobius"/>
    </source>
</evidence>
<accession>A0ABU3WKG1</accession>
<gene>
    <name evidence="3" type="ORF">F8M49_01750</name>
</gene>
<keyword evidence="1" id="KW-1133">Transmembrane helix</keyword>